<dbReference type="AlphaFoldDB" id="W8VVF3"/>
<accession>W8VVF3</accession>
<gene>
    <name evidence="1" type="ORF">NMS_1384</name>
</gene>
<sequence>MAYEAETQNDSTSIEFELEGVVVIDFATGIPTPDIRPIAIPAGTYQEVEVEIELLDESDSPSVVLNGIYTARDETVHPVRFEFNSGETFEVEREGTITFTQSQSTIAEITFDPSVWFIGVTAELMANATKDVNGVIVISETQNSNIFDIVADGLDIATELEITN</sequence>
<evidence type="ECO:0000313" key="2">
    <source>
        <dbReference type="Proteomes" id="UP000031760"/>
    </source>
</evidence>
<dbReference type="HOGENOM" id="CLU_105400_0_0_10"/>
<dbReference type="EMBL" id="AP014548">
    <property type="protein sequence ID" value="BAO55393.1"/>
    <property type="molecule type" value="Genomic_DNA"/>
</dbReference>
<keyword evidence="2" id="KW-1185">Reference proteome</keyword>
<reference evidence="1 2" key="1">
    <citation type="journal article" date="2014" name="Proc. Natl. Acad. Sci. U.S.A.">
        <title>Functional characterization of flavobacteria rhodopsins reveals a unique class of light-driven chloride pump in bacteria.</title>
        <authorList>
            <person name="Yoshizawa S."/>
            <person name="Kumagai Y."/>
            <person name="Kim H."/>
            <person name="Ogura Y."/>
            <person name="Hayashi T."/>
            <person name="Iwasaki W."/>
            <person name="DeLong E.F."/>
            <person name="Kogure K."/>
        </authorList>
    </citation>
    <scope>NUCLEOTIDE SEQUENCE [LARGE SCALE GENOMIC DNA]</scope>
    <source>
        <strain evidence="1 2">S1-08</strain>
    </source>
</reference>
<dbReference type="Proteomes" id="UP000031760">
    <property type="component" value="Chromosome"/>
</dbReference>
<name>W8VVF3_9FLAO</name>
<dbReference type="KEGG" id="nmf:NMS_1384"/>
<protein>
    <recommendedName>
        <fullName evidence="3">DUF4382 domain-containing protein</fullName>
    </recommendedName>
</protein>
<evidence type="ECO:0000313" key="1">
    <source>
        <dbReference type="EMBL" id="BAO55393.1"/>
    </source>
</evidence>
<evidence type="ECO:0008006" key="3">
    <source>
        <dbReference type="Google" id="ProtNLM"/>
    </source>
</evidence>
<proteinExistence type="predicted"/>
<organism evidence="1 2">
    <name type="scientific">Nonlabens marinus S1-08</name>
    <dbReference type="NCBI Taxonomy" id="1454201"/>
    <lineage>
        <taxon>Bacteria</taxon>
        <taxon>Pseudomonadati</taxon>
        <taxon>Bacteroidota</taxon>
        <taxon>Flavobacteriia</taxon>
        <taxon>Flavobacteriales</taxon>
        <taxon>Flavobacteriaceae</taxon>
        <taxon>Nonlabens</taxon>
    </lineage>
</organism>